<feature type="transmembrane region" description="Helical" evidence="5">
    <location>
        <begin position="88"/>
        <end position="108"/>
    </location>
</feature>
<dbReference type="SMART" id="SM01417">
    <property type="entry name" value="Solute_trans_a"/>
    <property type="match status" value="1"/>
</dbReference>
<comment type="subcellular location">
    <subcellularLocation>
        <location evidence="1">Membrane</location>
        <topology evidence="1">Multi-pass membrane protein</topology>
    </subcellularLocation>
</comment>
<evidence type="ECO:0000256" key="2">
    <source>
        <dbReference type="ARBA" id="ARBA00022692"/>
    </source>
</evidence>
<feature type="transmembrane region" description="Helical" evidence="5">
    <location>
        <begin position="191"/>
        <end position="214"/>
    </location>
</feature>
<keyword evidence="2 5" id="KW-0812">Transmembrane</keyword>
<dbReference type="InterPro" id="IPR005178">
    <property type="entry name" value="Ostalpha/TMEM184C"/>
</dbReference>
<feature type="transmembrane region" description="Helical" evidence="5">
    <location>
        <begin position="152"/>
        <end position="171"/>
    </location>
</feature>
<evidence type="ECO:0000256" key="3">
    <source>
        <dbReference type="ARBA" id="ARBA00022989"/>
    </source>
</evidence>
<feature type="transmembrane region" description="Helical" evidence="5">
    <location>
        <begin position="62"/>
        <end position="82"/>
    </location>
</feature>
<evidence type="ECO:0000313" key="6">
    <source>
        <dbReference type="EMBL" id="CAH1252043.1"/>
    </source>
</evidence>
<name>A0A8J9ZF84_BRALA</name>
<proteinExistence type="predicted"/>
<feature type="transmembrane region" description="Helical" evidence="5">
    <location>
        <begin position="22"/>
        <end position="42"/>
    </location>
</feature>
<keyword evidence="4 5" id="KW-0472">Membrane</keyword>
<dbReference type="EMBL" id="OV696704">
    <property type="protein sequence ID" value="CAH1252043.1"/>
    <property type="molecule type" value="Genomic_DNA"/>
</dbReference>
<keyword evidence="7" id="KW-1185">Reference proteome</keyword>
<sequence>MANCSDEAPFSADVVALAGRDLTVRALLSTATVCFALTFSLYGEECYSINKCVTDPLRRNKLLIVLGLFPVFSMTSLVTLWVPRASLYSNFLSTGYLALSMLVFFSLLTDYHGGKRLLLEELSDTDIKFNTPPCCCCCFCIPKSKLTRKVHGYLRILVLQYTILRPLLEYIGDVAGADGKLNDAEISVQGAFVWLTILRLLSTLVCMYGCMVIYQNVRGLEKFQHVNIRAKFMLVQAVLVVSNLQTAILSILSTAGAVPCNPDSLFPVKSRANALNHLLVVFEMLLLGILARWLYLKEYSNLQKGRDQTPAAVEGRTNPAMEENGDVQADDVKTQGVNITFV</sequence>
<feature type="transmembrane region" description="Helical" evidence="5">
    <location>
        <begin position="278"/>
        <end position="296"/>
    </location>
</feature>
<dbReference type="PANTHER" id="PTHR23423">
    <property type="entry name" value="ORGANIC SOLUTE TRANSPORTER-RELATED"/>
    <property type="match status" value="1"/>
</dbReference>
<organism evidence="6 7">
    <name type="scientific">Branchiostoma lanceolatum</name>
    <name type="common">Common lancelet</name>
    <name type="synonym">Amphioxus lanceolatum</name>
    <dbReference type="NCBI Taxonomy" id="7740"/>
    <lineage>
        <taxon>Eukaryota</taxon>
        <taxon>Metazoa</taxon>
        <taxon>Chordata</taxon>
        <taxon>Cephalochordata</taxon>
        <taxon>Leptocardii</taxon>
        <taxon>Amphioxiformes</taxon>
        <taxon>Branchiostomatidae</taxon>
        <taxon>Branchiostoma</taxon>
    </lineage>
</organism>
<feature type="transmembrane region" description="Helical" evidence="5">
    <location>
        <begin position="234"/>
        <end position="258"/>
    </location>
</feature>
<dbReference type="Proteomes" id="UP000838412">
    <property type="component" value="Chromosome 19"/>
</dbReference>
<reference evidence="6" key="1">
    <citation type="submission" date="2022-01" db="EMBL/GenBank/DDBJ databases">
        <authorList>
            <person name="Braso-Vives M."/>
        </authorList>
    </citation>
    <scope>NUCLEOTIDE SEQUENCE</scope>
</reference>
<evidence type="ECO:0000256" key="5">
    <source>
        <dbReference type="SAM" id="Phobius"/>
    </source>
</evidence>
<evidence type="ECO:0000256" key="4">
    <source>
        <dbReference type="ARBA" id="ARBA00023136"/>
    </source>
</evidence>
<evidence type="ECO:0000313" key="7">
    <source>
        <dbReference type="Proteomes" id="UP000838412"/>
    </source>
</evidence>
<dbReference type="AlphaFoldDB" id="A0A8J9ZF84"/>
<dbReference type="Pfam" id="PF03619">
    <property type="entry name" value="Solute_trans_a"/>
    <property type="match status" value="1"/>
</dbReference>
<protein>
    <submittedName>
        <fullName evidence="6">SLC51A protein</fullName>
    </submittedName>
</protein>
<keyword evidence="3 5" id="KW-1133">Transmembrane helix</keyword>
<accession>A0A8J9ZF84</accession>
<gene>
    <name evidence="6" type="primary">SLC51A</name>
    <name evidence="6" type="ORF">BLAG_LOCUS12235</name>
</gene>
<evidence type="ECO:0000256" key="1">
    <source>
        <dbReference type="ARBA" id="ARBA00004141"/>
    </source>
</evidence>
<dbReference type="OrthoDB" id="5832279at2759"/>
<dbReference type="GO" id="GO:0016020">
    <property type="term" value="C:membrane"/>
    <property type="evidence" value="ECO:0007669"/>
    <property type="project" value="UniProtKB-SubCell"/>
</dbReference>